<dbReference type="SUPFAM" id="SSF49464">
    <property type="entry name" value="Carboxypeptidase regulatory domain-like"/>
    <property type="match status" value="1"/>
</dbReference>
<comment type="caution">
    <text evidence="4">The sequence shown here is derived from an EMBL/GenBank/DDBJ whole genome shotgun (WGS) entry which is preliminary data.</text>
</comment>
<proteinExistence type="predicted"/>
<dbReference type="GO" id="GO:0009279">
    <property type="term" value="C:cell outer membrane"/>
    <property type="evidence" value="ECO:0007669"/>
    <property type="project" value="UniProtKB-SubCell"/>
</dbReference>
<evidence type="ECO:0000313" key="5">
    <source>
        <dbReference type="Proteomes" id="UP000001601"/>
    </source>
</evidence>
<dbReference type="InterPro" id="IPR008969">
    <property type="entry name" value="CarboxyPept-like_regulatory"/>
</dbReference>
<dbReference type="Proteomes" id="UP000001601">
    <property type="component" value="Unassembled WGS sequence"/>
</dbReference>
<comment type="subcellular location">
    <subcellularLocation>
        <location evidence="1">Cell outer membrane</location>
    </subcellularLocation>
</comment>
<dbReference type="STRING" id="398720.MED217_16940"/>
<evidence type="ECO:0000256" key="2">
    <source>
        <dbReference type="ARBA" id="ARBA00023136"/>
    </source>
</evidence>
<evidence type="ECO:0000256" key="1">
    <source>
        <dbReference type="ARBA" id="ARBA00004442"/>
    </source>
</evidence>
<protein>
    <recommendedName>
        <fullName evidence="6">TonB-dependent receptor</fullName>
    </recommendedName>
</protein>
<dbReference type="Gene3D" id="2.40.170.20">
    <property type="entry name" value="TonB-dependent receptor, beta-barrel domain"/>
    <property type="match status" value="1"/>
</dbReference>
<dbReference type="SUPFAM" id="SSF56935">
    <property type="entry name" value="Porins"/>
    <property type="match status" value="1"/>
</dbReference>
<sequence>MKKFTLFIWMLGSASHLIAQQVSIRGTVKDVSTAAPLPQVEVRILTTPLQTTTDETGSFTLSPELAPGSYQLELRKSGYLELHLPITITPNTPIVFDFIPMEIDLAEANENLTRISLSDVQLNSDDALQDNVISGLLGATNDVFSNAAAFDFSATFFRPRGLDSKYSRVLINGITLNKLNSGRPQWSNWGGLNDAMRNREFSMGFTPSAYSFGAPAGALHFNMRATAYRPGGRISYATANRTYTGRVMGSYNTGMTKSNWAFAVLASRRFGQEGAIAGTFYDANSLFIAAEKLLSETHSINLALLYTPNRRGRSTALTQEVIDLKGADYNPNWGYQNDTPRNARNREIEEPLAIVSHYWKWNDHSSLNTNLAYQWGTTKNSRIDYTGNTLVINPNGQESFIGGARNPAPNYYQKLPSYFLRFENPTAAQYQQAYLAEQAFMEDGQLDWQALYRANQTATASGLNSIYAVQNDVTKDHLFKASSLLKSRWSEQYELQAGVSFTHLNSENYAELDDLLGGAAWLDIDSFAEDDNTTGGDLAQSDLQHRNRLVGIGDAYKYRYGLVTREAAAFAQLEATHKHLDWYLGLQIQNTTHRREGYYENGYYPGDASLGRSASVDFTTYGAKAGLTYKLNSKHFLQVNSAVLTQPLPTQTLFTNARQNNASIASPEAERILNLDASYIFRGNAFKARLTGYYLNFSNGSEVSYFYTQSMQTPLIDQGNALVQEVTTGIGRQNLGIELGASYQVHPTLTFKAAAAVGQYRYTSDPQVYYTTTLAPEPIRFGDGAVQLTNYRVAGGPEQAYQLGFDYRDPDFWWLGASVNRFSNAYVDVSYLRRSGAFARAGDGQPLTTYDTNTARELLQQEQLPSYYLVNLVGGKSWRVKQYTFGFFGLINNALNTRYKTGGFEDSRIGDYQKLTEERSRQTPLFGNRYFLGYGTTFYLNCYVRF</sequence>
<dbReference type="EMBL" id="AANC01000001">
    <property type="protein sequence ID" value="EAQ51249.1"/>
    <property type="molecule type" value="Genomic_DNA"/>
</dbReference>
<dbReference type="HOGENOM" id="CLU_316392_0_0_10"/>
<dbReference type="RefSeq" id="WP_009781728.1">
    <property type="nucleotide sequence ID" value="NZ_CH672395.1"/>
</dbReference>
<name>A3XHJ3_LEEBM</name>
<reference evidence="4 5" key="1">
    <citation type="journal article" date="2007" name="Nature">
        <title>Light stimulates growth of proteorhodopsin-containing marine Flavobacteria.</title>
        <authorList>
            <person name="Gomez-Consarnau L."/>
            <person name="Gonzalez J.M."/>
            <person name="Coll-Llado M."/>
            <person name="Gourdon P."/>
            <person name="Pascher T."/>
            <person name="Neutze R."/>
            <person name="Pedros-Alio C."/>
            <person name="Pinhassi J."/>
        </authorList>
    </citation>
    <scope>NUCLEOTIDE SEQUENCE [LARGE SCALE GENOMIC DNA]</scope>
    <source>
        <strain evidence="4 5">MED217</strain>
    </source>
</reference>
<evidence type="ECO:0000256" key="3">
    <source>
        <dbReference type="ARBA" id="ARBA00023237"/>
    </source>
</evidence>
<evidence type="ECO:0000313" key="4">
    <source>
        <dbReference type="EMBL" id="EAQ51249.1"/>
    </source>
</evidence>
<keyword evidence="5" id="KW-1185">Reference proteome</keyword>
<evidence type="ECO:0008006" key="6">
    <source>
        <dbReference type="Google" id="ProtNLM"/>
    </source>
</evidence>
<dbReference type="Gene3D" id="2.60.40.1120">
    <property type="entry name" value="Carboxypeptidase-like, regulatory domain"/>
    <property type="match status" value="1"/>
</dbReference>
<gene>
    <name evidence="4" type="ORF">MED217_16940</name>
</gene>
<keyword evidence="2" id="KW-0472">Membrane</keyword>
<keyword evidence="3" id="KW-0998">Cell outer membrane</keyword>
<dbReference type="Pfam" id="PF13620">
    <property type="entry name" value="CarboxypepD_reg"/>
    <property type="match status" value="1"/>
</dbReference>
<dbReference type="eggNOG" id="COG1629">
    <property type="taxonomic scope" value="Bacteria"/>
</dbReference>
<accession>A3XHJ3</accession>
<dbReference type="AlphaFoldDB" id="A3XHJ3"/>
<dbReference type="InterPro" id="IPR036942">
    <property type="entry name" value="Beta-barrel_TonB_sf"/>
</dbReference>
<dbReference type="OrthoDB" id="1453181at2"/>
<organism evidence="4 5">
    <name type="scientific">Leeuwenhoekiella blandensis (strain CECT 7118 / CCUG 51940 / KCTC 22103 / MED217)</name>
    <name type="common">Flavobacterium sp. (strain MED217)</name>
    <dbReference type="NCBI Taxonomy" id="398720"/>
    <lineage>
        <taxon>Bacteria</taxon>
        <taxon>Pseudomonadati</taxon>
        <taxon>Bacteroidota</taxon>
        <taxon>Flavobacteriia</taxon>
        <taxon>Flavobacteriales</taxon>
        <taxon>Flavobacteriaceae</taxon>
        <taxon>Leeuwenhoekiella</taxon>
    </lineage>
</organism>